<keyword evidence="3" id="KW-1185">Reference proteome</keyword>
<evidence type="ECO:0000313" key="1">
    <source>
        <dbReference type="EMBL" id="CPR16994.1"/>
    </source>
</evidence>
<reference evidence="3" key="1">
    <citation type="submission" date="2015-01" db="EMBL/GenBank/DDBJ databases">
        <authorList>
            <person name="Paterson Steve"/>
        </authorList>
    </citation>
    <scope>NUCLEOTIDE SEQUENCE [LARGE SCALE GENOMIC DNA]</scope>
    <source>
        <strain evidence="3">OBR1</strain>
    </source>
</reference>
<proteinExistence type="predicted"/>
<dbReference type="RefSeq" id="WP_048637470.1">
    <property type="nucleotide sequence ID" value="NZ_CGIG01000001.1"/>
</dbReference>
<dbReference type="Proteomes" id="UP000044377">
    <property type="component" value="Unassembled WGS sequence"/>
</dbReference>
<dbReference type="EMBL" id="MJLX01000069">
    <property type="protein sequence ID" value="RLM18196.1"/>
    <property type="molecule type" value="Genomic_DNA"/>
</dbReference>
<dbReference type="OrthoDB" id="6428746at2"/>
<evidence type="ECO:0000313" key="2">
    <source>
        <dbReference type="EMBL" id="RLM18196.1"/>
    </source>
</evidence>
<organism evidence="1 3">
    <name type="scientific">Brenneria goodwinii</name>
    <dbReference type="NCBI Taxonomy" id="1109412"/>
    <lineage>
        <taxon>Bacteria</taxon>
        <taxon>Pseudomonadati</taxon>
        <taxon>Pseudomonadota</taxon>
        <taxon>Gammaproteobacteria</taxon>
        <taxon>Enterobacterales</taxon>
        <taxon>Pectobacteriaceae</taxon>
        <taxon>Brenneria</taxon>
    </lineage>
</organism>
<protein>
    <submittedName>
        <fullName evidence="2">Inhibitor of glucose transport</fullName>
    </submittedName>
</protein>
<reference evidence="1" key="2">
    <citation type="submission" date="2015-01" db="EMBL/GenBank/DDBJ databases">
        <authorList>
            <person name="Xiang T."/>
            <person name="Song Y."/>
            <person name="Huang L."/>
            <person name="Wang B."/>
            <person name="Wu P."/>
        </authorList>
    </citation>
    <scope>NUCLEOTIDE SEQUENCE [LARGE SCALE GENOMIC DNA]</scope>
    <source>
        <strain evidence="1">OBR1</strain>
    </source>
</reference>
<dbReference type="AlphaFoldDB" id="A0A0G4JVF7"/>
<accession>A0A0G4JVF7</accession>
<dbReference type="InterPro" id="IPR031767">
    <property type="entry name" value="SgrT"/>
</dbReference>
<dbReference type="Proteomes" id="UP000285972">
    <property type="component" value="Unassembled WGS sequence"/>
</dbReference>
<dbReference type="GeneID" id="70909635"/>
<name>A0A0G4JVF7_9GAMM</name>
<dbReference type="KEGG" id="bgj:AWC36_22690"/>
<dbReference type="GO" id="GO:0046325">
    <property type="term" value="P:negative regulation of D-glucose import"/>
    <property type="evidence" value="ECO:0007669"/>
    <property type="project" value="InterPro"/>
</dbReference>
<reference evidence="2 4" key="3">
    <citation type="submission" date="2016-09" db="EMBL/GenBank/DDBJ databases">
        <authorList>
            <person name="Doonan J."/>
            <person name="Pachebat J.A."/>
            <person name="Golyshin P.N."/>
            <person name="Denman S."/>
            <person name="Mcdonald J.E."/>
        </authorList>
    </citation>
    <scope>NUCLEOTIDE SEQUENCE [LARGE SCALE GENOMIC DNA]</scope>
    <source>
        <strain evidence="2 4">FRB141</strain>
    </source>
</reference>
<dbReference type="EMBL" id="CGIG01000001">
    <property type="protein sequence ID" value="CPR16994.1"/>
    <property type="molecule type" value="Genomic_DNA"/>
</dbReference>
<sequence>MKVSSLYRFYQAYLAAGQSKWLSGISVQQRVELLQQATQWQIENMSEEEYRHWL</sequence>
<gene>
    <name evidence="2" type="ORF">BIY26_19180</name>
    <name evidence="1" type="ORF">BN1221_02391</name>
</gene>
<evidence type="ECO:0000313" key="4">
    <source>
        <dbReference type="Proteomes" id="UP000285972"/>
    </source>
</evidence>
<evidence type="ECO:0000313" key="3">
    <source>
        <dbReference type="Proteomes" id="UP000044377"/>
    </source>
</evidence>
<dbReference type="Pfam" id="PF15894">
    <property type="entry name" value="SgrT"/>
    <property type="match status" value="1"/>
</dbReference>